<dbReference type="GO" id="GO:0071578">
    <property type="term" value="P:zinc ion import across plasma membrane"/>
    <property type="evidence" value="ECO:0007669"/>
    <property type="project" value="TreeGrafter"/>
</dbReference>
<feature type="transmembrane region" description="Helical" evidence="6">
    <location>
        <begin position="269"/>
        <end position="289"/>
    </location>
</feature>
<keyword evidence="5 6" id="KW-0472">Membrane</keyword>
<organism evidence="8 9">
    <name type="scientific">Asbolus verrucosus</name>
    <name type="common">Desert ironclad beetle</name>
    <dbReference type="NCBI Taxonomy" id="1661398"/>
    <lineage>
        <taxon>Eukaryota</taxon>
        <taxon>Metazoa</taxon>
        <taxon>Ecdysozoa</taxon>
        <taxon>Arthropoda</taxon>
        <taxon>Hexapoda</taxon>
        <taxon>Insecta</taxon>
        <taxon>Pterygota</taxon>
        <taxon>Neoptera</taxon>
        <taxon>Endopterygota</taxon>
        <taxon>Coleoptera</taxon>
        <taxon>Polyphaga</taxon>
        <taxon>Cucujiformia</taxon>
        <taxon>Tenebrionidae</taxon>
        <taxon>Pimeliinae</taxon>
        <taxon>Asbolus</taxon>
    </lineage>
</organism>
<evidence type="ECO:0000256" key="2">
    <source>
        <dbReference type="ARBA" id="ARBA00006939"/>
    </source>
</evidence>
<comment type="subcellular location">
    <subcellularLocation>
        <location evidence="1">Membrane</location>
        <topology evidence="1">Multi-pass membrane protein</topology>
    </subcellularLocation>
</comment>
<protein>
    <submittedName>
        <fullName evidence="8">Zinc transporter foi</fullName>
    </submittedName>
</protein>
<accession>A0A482WEN8</accession>
<evidence type="ECO:0000256" key="3">
    <source>
        <dbReference type="ARBA" id="ARBA00022692"/>
    </source>
</evidence>
<keyword evidence="9" id="KW-1185">Reference proteome</keyword>
<feature type="non-terminal residue" evidence="8">
    <location>
        <position position="1"/>
    </location>
</feature>
<evidence type="ECO:0000256" key="4">
    <source>
        <dbReference type="ARBA" id="ARBA00022989"/>
    </source>
</evidence>
<name>A0A482WEN8_ASBVE</name>
<reference evidence="8 9" key="1">
    <citation type="submission" date="2017-03" db="EMBL/GenBank/DDBJ databases">
        <title>Genome of the blue death feigning beetle - Asbolus verrucosus.</title>
        <authorList>
            <person name="Rider S.D."/>
        </authorList>
    </citation>
    <scope>NUCLEOTIDE SEQUENCE [LARGE SCALE GENOMIC DNA]</scope>
    <source>
        <strain evidence="8">Butters</strain>
        <tissue evidence="8">Head and leg muscle</tissue>
    </source>
</reference>
<feature type="chain" id="PRO_5019775715" evidence="7">
    <location>
        <begin position="19"/>
        <end position="361"/>
    </location>
</feature>
<dbReference type="GO" id="GO:0030003">
    <property type="term" value="P:intracellular monoatomic cation homeostasis"/>
    <property type="evidence" value="ECO:0007669"/>
    <property type="project" value="TreeGrafter"/>
</dbReference>
<dbReference type="InterPro" id="IPR050799">
    <property type="entry name" value="ZIP_Transporter"/>
</dbReference>
<dbReference type="GO" id="GO:0005385">
    <property type="term" value="F:zinc ion transmembrane transporter activity"/>
    <property type="evidence" value="ECO:0007669"/>
    <property type="project" value="TreeGrafter"/>
</dbReference>
<comment type="caution">
    <text evidence="8">The sequence shown here is derived from an EMBL/GenBank/DDBJ whole genome shotgun (WGS) entry which is preliminary data.</text>
</comment>
<dbReference type="GO" id="GO:0140410">
    <property type="term" value="F:monoatomic cation:bicarbonate symporter activity"/>
    <property type="evidence" value="ECO:0007669"/>
    <property type="project" value="TreeGrafter"/>
</dbReference>
<dbReference type="Proteomes" id="UP000292052">
    <property type="component" value="Unassembled WGS sequence"/>
</dbReference>
<dbReference type="PANTHER" id="PTHR12191">
    <property type="entry name" value="SOLUTE CARRIER FAMILY 39"/>
    <property type="match status" value="1"/>
</dbReference>
<evidence type="ECO:0000256" key="1">
    <source>
        <dbReference type="ARBA" id="ARBA00004141"/>
    </source>
</evidence>
<keyword evidence="4 6" id="KW-1133">Transmembrane helix</keyword>
<sequence length="361" mass="40301">VKMAAHVISVCVFCLICATHSPCGSHAAVAHENPQVRNLHSSGPSREKFKEKDFWDNSVLSIGDDDGEVRVINKRNSDNLNSDDDVDIVNNKDYFLKKIFTKFGDGKTITMDGFQDLLGHMLQLQLLTRQTSHGDASNETCAINNALMSMSLSNASEVNYTVVDTVCPAILYSMVSGSCPEKRPAEEKNLDLFVWLYSLCAVIVISACGVLSLFIIPVMQKKFYKPLLQFLVALAVGTLAGDALLHLLPHAMSSGHRHDHGHEENHENMWKGFVAMLGLILFFVMERFIPLVHRWRKGKPSKVTGDFRANLGFLKRRFQGHSHVKVLSSGLDINKAADTQCMDKYNAYPRCYKDIVDDPSK</sequence>
<dbReference type="STRING" id="1661398.A0A482WEN8"/>
<dbReference type="InterPro" id="IPR003689">
    <property type="entry name" value="ZIP"/>
</dbReference>
<evidence type="ECO:0000256" key="7">
    <source>
        <dbReference type="SAM" id="SignalP"/>
    </source>
</evidence>
<dbReference type="OrthoDB" id="200954at2759"/>
<gene>
    <name evidence="8" type="ORF">BDFB_003366</name>
</gene>
<feature type="transmembrane region" description="Helical" evidence="6">
    <location>
        <begin position="227"/>
        <end position="249"/>
    </location>
</feature>
<comment type="similarity">
    <text evidence="2">Belongs to the ZIP transporter (TC 2.A.5) family.</text>
</comment>
<evidence type="ECO:0000313" key="8">
    <source>
        <dbReference type="EMBL" id="RZC43028.1"/>
    </source>
</evidence>
<evidence type="ECO:0000256" key="6">
    <source>
        <dbReference type="SAM" id="Phobius"/>
    </source>
</evidence>
<dbReference type="Pfam" id="PF02535">
    <property type="entry name" value="Zip"/>
    <property type="match status" value="1"/>
</dbReference>
<dbReference type="PANTHER" id="PTHR12191:SF37">
    <property type="entry name" value="ZINC TRANSPORTER FOI"/>
    <property type="match status" value="1"/>
</dbReference>
<dbReference type="EMBL" id="QDEB01002607">
    <property type="protein sequence ID" value="RZC43028.1"/>
    <property type="molecule type" value="Genomic_DNA"/>
</dbReference>
<evidence type="ECO:0000256" key="5">
    <source>
        <dbReference type="ARBA" id="ARBA00023136"/>
    </source>
</evidence>
<evidence type="ECO:0000313" key="9">
    <source>
        <dbReference type="Proteomes" id="UP000292052"/>
    </source>
</evidence>
<keyword evidence="7" id="KW-0732">Signal</keyword>
<keyword evidence="3 6" id="KW-0812">Transmembrane</keyword>
<feature type="signal peptide" evidence="7">
    <location>
        <begin position="1"/>
        <end position="18"/>
    </location>
</feature>
<dbReference type="GO" id="GO:0005886">
    <property type="term" value="C:plasma membrane"/>
    <property type="evidence" value="ECO:0007669"/>
    <property type="project" value="TreeGrafter"/>
</dbReference>
<proteinExistence type="inferred from homology"/>
<feature type="transmembrane region" description="Helical" evidence="6">
    <location>
        <begin position="192"/>
        <end position="215"/>
    </location>
</feature>
<dbReference type="AlphaFoldDB" id="A0A482WEN8"/>